<feature type="transmembrane region" description="Helical" evidence="6">
    <location>
        <begin position="20"/>
        <end position="41"/>
    </location>
</feature>
<feature type="region of interest" description="Disordered" evidence="5">
    <location>
        <begin position="209"/>
        <end position="255"/>
    </location>
</feature>
<dbReference type="Gene3D" id="1.20.1250.20">
    <property type="entry name" value="MFS general substrate transporter like domains"/>
    <property type="match status" value="1"/>
</dbReference>
<protein>
    <recommendedName>
        <fullName evidence="7">Major facilitator superfamily (MFS) profile domain-containing protein</fullName>
    </recommendedName>
</protein>
<evidence type="ECO:0000256" key="2">
    <source>
        <dbReference type="ARBA" id="ARBA00022692"/>
    </source>
</evidence>
<reference evidence="8 9" key="1">
    <citation type="submission" date="2018-04" db="EMBL/GenBank/DDBJ databases">
        <authorList>
            <person name="Zhang X."/>
            <person name="Yuan J."/>
            <person name="Li F."/>
            <person name="Xiang J."/>
        </authorList>
    </citation>
    <scope>NUCLEOTIDE SEQUENCE [LARGE SCALE GENOMIC DNA]</scope>
    <source>
        <tissue evidence="8">Muscle</tissue>
    </source>
</reference>
<reference evidence="8 9" key="2">
    <citation type="submission" date="2019-01" db="EMBL/GenBank/DDBJ databases">
        <title>The decoding of complex shrimp genome reveals the adaptation for benthos swimmer, frequently molting mechanism and breeding impact on genome.</title>
        <authorList>
            <person name="Sun Y."/>
            <person name="Gao Y."/>
            <person name="Yu Y."/>
        </authorList>
    </citation>
    <scope>NUCLEOTIDE SEQUENCE [LARGE SCALE GENOMIC DNA]</scope>
    <source>
        <tissue evidence="8">Muscle</tissue>
    </source>
</reference>
<dbReference type="EMBL" id="QCYY01003812">
    <property type="protein sequence ID" value="ROT62136.1"/>
    <property type="molecule type" value="Genomic_DNA"/>
</dbReference>
<accession>A0A423SD54</accession>
<evidence type="ECO:0000313" key="8">
    <source>
        <dbReference type="EMBL" id="ROT62136.1"/>
    </source>
</evidence>
<keyword evidence="2 6" id="KW-0812">Transmembrane</keyword>
<feature type="transmembrane region" description="Helical" evidence="6">
    <location>
        <begin position="173"/>
        <end position="194"/>
    </location>
</feature>
<dbReference type="InterPro" id="IPR020846">
    <property type="entry name" value="MFS_dom"/>
</dbReference>
<feature type="transmembrane region" description="Helical" evidence="6">
    <location>
        <begin position="61"/>
        <end position="79"/>
    </location>
</feature>
<dbReference type="SUPFAM" id="SSF103473">
    <property type="entry name" value="MFS general substrate transporter"/>
    <property type="match status" value="1"/>
</dbReference>
<keyword evidence="9" id="KW-1185">Reference proteome</keyword>
<sequence>MAEAFEKKPRVRWPSILRQVAFGFIVGASKTEVGMVVGWSAILPKLQADNSSGFDVGESDVTWLVASPSIAGLVVTLWTGPLMEVIGPSRLLFVLYLPIALLWLLQAFTPYLSVLYLARYLASGTCMVFGSLPATLISELSEPGLRGFLLGFEEALVALGQMAVYVMADLLPWTLATALCAAPFVLLFAAAWFLPESPYWLVRKGREEDAASPSGGFEDEARTSRRSSVRSSPGSRRDSRPRSRTRDVSSVTPGACSATDVDATATLADASSA</sequence>
<dbReference type="InterPro" id="IPR005828">
    <property type="entry name" value="MFS_sugar_transport-like"/>
</dbReference>
<evidence type="ECO:0000256" key="4">
    <source>
        <dbReference type="ARBA" id="ARBA00023136"/>
    </source>
</evidence>
<evidence type="ECO:0000259" key="7">
    <source>
        <dbReference type="PROSITE" id="PS50850"/>
    </source>
</evidence>
<dbReference type="PANTHER" id="PTHR48021">
    <property type="match status" value="1"/>
</dbReference>
<evidence type="ECO:0000256" key="3">
    <source>
        <dbReference type="ARBA" id="ARBA00022989"/>
    </source>
</evidence>
<dbReference type="InterPro" id="IPR050549">
    <property type="entry name" value="MFS_Trehalose_Transporter"/>
</dbReference>
<organism evidence="8 9">
    <name type="scientific">Penaeus vannamei</name>
    <name type="common">Whiteleg shrimp</name>
    <name type="synonym">Litopenaeus vannamei</name>
    <dbReference type="NCBI Taxonomy" id="6689"/>
    <lineage>
        <taxon>Eukaryota</taxon>
        <taxon>Metazoa</taxon>
        <taxon>Ecdysozoa</taxon>
        <taxon>Arthropoda</taxon>
        <taxon>Crustacea</taxon>
        <taxon>Multicrustacea</taxon>
        <taxon>Malacostraca</taxon>
        <taxon>Eumalacostraca</taxon>
        <taxon>Eucarida</taxon>
        <taxon>Decapoda</taxon>
        <taxon>Dendrobranchiata</taxon>
        <taxon>Penaeoidea</taxon>
        <taxon>Penaeidae</taxon>
        <taxon>Penaeus</taxon>
    </lineage>
</organism>
<keyword evidence="3 6" id="KW-1133">Transmembrane helix</keyword>
<dbReference type="OrthoDB" id="6355042at2759"/>
<keyword evidence="4 6" id="KW-0472">Membrane</keyword>
<evidence type="ECO:0000313" key="9">
    <source>
        <dbReference type="Proteomes" id="UP000283509"/>
    </source>
</evidence>
<feature type="domain" description="Major facilitator superfamily (MFS) profile" evidence="7">
    <location>
        <begin position="16"/>
        <end position="273"/>
    </location>
</feature>
<dbReference type="GO" id="GO:0022857">
    <property type="term" value="F:transmembrane transporter activity"/>
    <property type="evidence" value="ECO:0007669"/>
    <property type="project" value="InterPro"/>
</dbReference>
<proteinExistence type="predicted"/>
<dbReference type="Pfam" id="PF00083">
    <property type="entry name" value="Sugar_tr"/>
    <property type="match status" value="1"/>
</dbReference>
<feature type="compositionally biased region" description="Basic and acidic residues" evidence="5">
    <location>
        <begin position="235"/>
        <end position="247"/>
    </location>
</feature>
<gene>
    <name evidence="8" type="ORF">C7M84_020032</name>
</gene>
<dbReference type="GO" id="GO:0016020">
    <property type="term" value="C:membrane"/>
    <property type="evidence" value="ECO:0007669"/>
    <property type="project" value="UniProtKB-SubCell"/>
</dbReference>
<dbReference type="InterPro" id="IPR036259">
    <property type="entry name" value="MFS_trans_sf"/>
</dbReference>
<feature type="transmembrane region" description="Helical" evidence="6">
    <location>
        <begin position="91"/>
        <end position="111"/>
    </location>
</feature>
<evidence type="ECO:0000256" key="1">
    <source>
        <dbReference type="ARBA" id="ARBA00004141"/>
    </source>
</evidence>
<name>A0A423SD54_PENVA</name>
<evidence type="ECO:0000256" key="6">
    <source>
        <dbReference type="SAM" id="Phobius"/>
    </source>
</evidence>
<dbReference type="PANTHER" id="PTHR48021:SF1">
    <property type="entry name" value="GH07001P-RELATED"/>
    <property type="match status" value="1"/>
</dbReference>
<evidence type="ECO:0000256" key="5">
    <source>
        <dbReference type="SAM" id="MobiDB-lite"/>
    </source>
</evidence>
<dbReference type="Proteomes" id="UP000283509">
    <property type="component" value="Unassembled WGS sequence"/>
</dbReference>
<dbReference type="AlphaFoldDB" id="A0A423SD54"/>
<comment type="caution">
    <text evidence="8">The sequence shown here is derived from an EMBL/GenBank/DDBJ whole genome shotgun (WGS) entry which is preliminary data.</text>
</comment>
<dbReference type="PROSITE" id="PS50850">
    <property type="entry name" value="MFS"/>
    <property type="match status" value="1"/>
</dbReference>
<comment type="subcellular location">
    <subcellularLocation>
        <location evidence="1">Membrane</location>
        <topology evidence="1">Multi-pass membrane protein</topology>
    </subcellularLocation>
</comment>